<dbReference type="PANTHER" id="PTHR21301">
    <property type="entry name" value="REVERSE TRANSCRIPTASE"/>
    <property type="match status" value="1"/>
</dbReference>
<feature type="non-terminal residue" evidence="1">
    <location>
        <position position="345"/>
    </location>
</feature>
<evidence type="ECO:0008006" key="3">
    <source>
        <dbReference type="Google" id="ProtNLM"/>
    </source>
</evidence>
<sequence length="345" mass="39540">MHPNFSIDSFNKDSHQVPWEHILYLRDVECELRFLTDIVNMLFDLHCPIRMVRVTKPKAPQLTSNLKLIFKKRNKALFKFKSNPSPDNWSHYKYKHLPSDPTSRIEGQLYRILKKYKEHLTDHERTALTPHYSKPPHVYGLPKIHKDGIPLRPITSSRGSPTYNLAKHLLNIIQPLEGKTSSFVKDSKHFVEILAQTKLDAEDRLISFDIDSLYTNVPVGEALGIIQKRLQEDPTMKDRTNLPVNGVMELLNKIIVRPVLGLMKDYAIVTAQFAADSSCEEVYVETWELEINGDSKKRTNVKFMISVGTPALRIDEENFIQFDTAPPGTISSLVAPLKNLSSFHL</sequence>
<keyword evidence="2" id="KW-1185">Reference proteome</keyword>
<name>A0A653DWP7_CALMS</name>
<evidence type="ECO:0000313" key="1">
    <source>
        <dbReference type="EMBL" id="VEN63925.1"/>
    </source>
</evidence>
<dbReference type="EMBL" id="CAACVG010014944">
    <property type="protein sequence ID" value="VEN63925.1"/>
    <property type="molecule type" value="Genomic_DNA"/>
</dbReference>
<organism evidence="1 2">
    <name type="scientific">Callosobruchus maculatus</name>
    <name type="common">Southern cowpea weevil</name>
    <name type="synonym">Pulse bruchid</name>
    <dbReference type="NCBI Taxonomy" id="64391"/>
    <lineage>
        <taxon>Eukaryota</taxon>
        <taxon>Metazoa</taxon>
        <taxon>Ecdysozoa</taxon>
        <taxon>Arthropoda</taxon>
        <taxon>Hexapoda</taxon>
        <taxon>Insecta</taxon>
        <taxon>Pterygota</taxon>
        <taxon>Neoptera</taxon>
        <taxon>Endopterygota</taxon>
        <taxon>Coleoptera</taxon>
        <taxon>Polyphaga</taxon>
        <taxon>Cucujiformia</taxon>
        <taxon>Chrysomeloidea</taxon>
        <taxon>Chrysomelidae</taxon>
        <taxon>Bruchinae</taxon>
        <taxon>Bruchini</taxon>
        <taxon>Callosobruchus</taxon>
    </lineage>
</organism>
<dbReference type="AlphaFoldDB" id="A0A653DWP7"/>
<evidence type="ECO:0000313" key="2">
    <source>
        <dbReference type="Proteomes" id="UP000410492"/>
    </source>
</evidence>
<dbReference type="OrthoDB" id="10058657at2759"/>
<gene>
    <name evidence="1" type="ORF">CALMAC_LOCUS20608</name>
</gene>
<reference evidence="1 2" key="1">
    <citation type="submission" date="2019-01" db="EMBL/GenBank/DDBJ databases">
        <authorList>
            <person name="Sayadi A."/>
        </authorList>
    </citation>
    <scope>NUCLEOTIDE SEQUENCE [LARGE SCALE GENOMIC DNA]</scope>
</reference>
<accession>A0A653DWP7</accession>
<dbReference type="PANTHER" id="PTHR21301:SF10">
    <property type="entry name" value="REVERSE TRANSCRIPTASE DOMAIN-CONTAINING PROTEIN"/>
    <property type="match status" value="1"/>
</dbReference>
<protein>
    <recommendedName>
        <fullName evidence="3">Reverse transcriptase domain-containing protein</fullName>
    </recommendedName>
</protein>
<dbReference type="Proteomes" id="UP000410492">
    <property type="component" value="Unassembled WGS sequence"/>
</dbReference>
<proteinExistence type="predicted"/>